<accession>A0A0K2U509</accession>
<dbReference type="AlphaFoldDB" id="A0A0K2U509"/>
<reference evidence="1" key="1">
    <citation type="submission" date="2014-05" db="EMBL/GenBank/DDBJ databases">
        <authorList>
            <person name="Chronopoulou M."/>
        </authorList>
    </citation>
    <scope>NUCLEOTIDE SEQUENCE</scope>
    <source>
        <tissue evidence="1">Whole organism</tissue>
    </source>
</reference>
<evidence type="ECO:0000313" key="1">
    <source>
        <dbReference type="EMBL" id="CDW33135.1"/>
    </source>
</evidence>
<name>A0A0K2U509_LEPSM</name>
<proteinExistence type="predicted"/>
<sequence length="28" mass="3188">MALLCTACQLSKTLLLSFIFVMPPFDKR</sequence>
<organism evidence="1">
    <name type="scientific">Lepeophtheirus salmonis</name>
    <name type="common">Salmon louse</name>
    <name type="synonym">Caligus salmonis</name>
    <dbReference type="NCBI Taxonomy" id="72036"/>
    <lineage>
        <taxon>Eukaryota</taxon>
        <taxon>Metazoa</taxon>
        <taxon>Ecdysozoa</taxon>
        <taxon>Arthropoda</taxon>
        <taxon>Crustacea</taxon>
        <taxon>Multicrustacea</taxon>
        <taxon>Hexanauplia</taxon>
        <taxon>Copepoda</taxon>
        <taxon>Siphonostomatoida</taxon>
        <taxon>Caligidae</taxon>
        <taxon>Lepeophtheirus</taxon>
    </lineage>
</organism>
<protein>
    <submittedName>
        <fullName evidence="1">Uncharacterized protein</fullName>
    </submittedName>
</protein>
<dbReference type="EMBL" id="HACA01015774">
    <property type="protein sequence ID" value="CDW33135.1"/>
    <property type="molecule type" value="Transcribed_RNA"/>
</dbReference>